<keyword evidence="2" id="KW-1185">Reference proteome</keyword>
<dbReference type="Proteomes" id="UP001549146">
    <property type="component" value="Unassembled WGS sequence"/>
</dbReference>
<evidence type="ECO:0000313" key="2">
    <source>
        <dbReference type="Proteomes" id="UP001549146"/>
    </source>
</evidence>
<sequence>MRKFGFLFIGCILMSACSTNYFQSTQTQVTSDVKSYQKVQLGQPLDSISLYLMGDYKQFQGDKELIWINQKELSQLITFKIQSKPDHQVLFTFNDISEFNNTFGFFYDNLSSELLNEKMEGIDFYRFQNGIQFFYPFMNFQVVDTFLEKGNGQLRFLSINRPNYEKDPHQVFYYDELNRLFFTINSHLFQELEENKSFESNPYGNYLKYFESIKDTTAYGKQMKANALSFLGDLDSRNRLIAQVFNYQNRKPFEISDDFQPQSANEFILQQTIDQQVVMFNENHMNPENRIFLAQLLSDLKIQGFKTLAVEALSTNDSSFIGNVPTQMAGYYTREPEFGNLLRKAKDLGFEILPYENTLETDLKGMAFNNFKDSIQAENLKTIFEKNKRMIVLAGHSHIEEKQKSDWKMMAQRFYEITNVNPLTIEQAIFSNLGSASWRNNVSEKISEPTVMVNKDGKIWTVADGYFDIQVIFPSKNDWINENRIAYTFDYRRGLEGNIIHIYNETDVISNRPIPVAIQEIYSNENNQFYLPEKGIYQLVVLSPFGQVLYGERINLE</sequence>
<dbReference type="EMBL" id="JBEPMO010000008">
    <property type="protein sequence ID" value="MET3732047.1"/>
    <property type="molecule type" value="Genomic_DNA"/>
</dbReference>
<dbReference type="SUPFAM" id="SSF159501">
    <property type="entry name" value="EreA/ChaN-like"/>
    <property type="match status" value="1"/>
</dbReference>
<dbReference type="PROSITE" id="PS51257">
    <property type="entry name" value="PROKAR_LIPOPROTEIN"/>
    <property type="match status" value="1"/>
</dbReference>
<reference evidence="1 2" key="1">
    <citation type="submission" date="2024-06" db="EMBL/GenBank/DDBJ databases">
        <title>Genomic Encyclopedia of Type Strains, Phase IV (KMG-IV): sequencing the most valuable type-strain genomes for metagenomic binning, comparative biology and taxonomic classification.</title>
        <authorList>
            <person name="Goeker M."/>
        </authorList>
    </citation>
    <scope>NUCLEOTIDE SEQUENCE [LARGE SCALE GENOMIC DNA]</scope>
    <source>
        <strain evidence="1 2">DSM 29388</strain>
    </source>
</reference>
<gene>
    <name evidence="1" type="ORF">ABID46_001631</name>
</gene>
<protein>
    <recommendedName>
        <fullName evidence="3">Erythromycin esterase homolog</fullName>
    </recommendedName>
</protein>
<accession>A0ABV2LWZ2</accession>
<organism evidence="1 2">
    <name type="scientific">Moheibacter stercoris</name>
    <dbReference type="NCBI Taxonomy" id="1628251"/>
    <lineage>
        <taxon>Bacteria</taxon>
        <taxon>Pseudomonadati</taxon>
        <taxon>Bacteroidota</taxon>
        <taxon>Flavobacteriia</taxon>
        <taxon>Flavobacteriales</taxon>
        <taxon>Weeksellaceae</taxon>
        <taxon>Moheibacter</taxon>
    </lineage>
</organism>
<evidence type="ECO:0000313" key="1">
    <source>
        <dbReference type="EMBL" id="MET3732047.1"/>
    </source>
</evidence>
<proteinExistence type="predicted"/>
<dbReference type="RefSeq" id="WP_354508884.1">
    <property type="nucleotide sequence ID" value="NZ_JBEPMO010000008.1"/>
</dbReference>
<comment type="caution">
    <text evidence="1">The sequence shown here is derived from an EMBL/GenBank/DDBJ whole genome shotgun (WGS) entry which is preliminary data.</text>
</comment>
<name>A0ABV2LWZ2_9FLAO</name>
<evidence type="ECO:0008006" key="3">
    <source>
        <dbReference type="Google" id="ProtNLM"/>
    </source>
</evidence>